<gene>
    <name evidence="2" type="ORF">SAMN05421593_3155</name>
</gene>
<dbReference type="OrthoDB" id="6313827at2"/>
<feature type="binding site" evidence="1">
    <location>
        <position position="308"/>
    </location>
    <ligand>
        <name>Zn(2+)</name>
        <dbReference type="ChEBI" id="CHEBI:29105"/>
    </ligand>
</feature>
<dbReference type="RefSeq" id="WP_089693417.1">
    <property type="nucleotide sequence ID" value="NZ_FNWQ01000003.1"/>
</dbReference>
<name>A0A1H6HIW5_CHRCI</name>
<dbReference type="AlphaFoldDB" id="A0A1H6HIW5"/>
<dbReference type="SMART" id="SM01260">
    <property type="entry name" value="LANC_like"/>
    <property type="match status" value="1"/>
</dbReference>
<reference evidence="2 3" key="1">
    <citation type="submission" date="2016-10" db="EMBL/GenBank/DDBJ databases">
        <authorList>
            <person name="de Groot N.N."/>
        </authorList>
    </citation>
    <scope>NUCLEOTIDE SEQUENCE [LARGE SCALE GENOMIC DNA]</scope>
    <source>
        <strain evidence="2 3">DSM 23031</strain>
    </source>
</reference>
<keyword evidence="1" id="KW-0862">Zinc</keyword>
<accession>A0A1H6HIW5</accession>
<evidence type="ECO:0000313" key="3">
    <source>
        <dbReference type="Proteomes" id="UP000198561"/>
    </source>
</evidence>
<dbReference type="Proteomes" id="UP000198561">
    <property type="component" value="Unassembled WGS sequence"/>
</dbReference>
<protein>
    <submittedName>
        <fullName evidence="2">Lanthionine synthetase C-like protein</fullName>
    </submittedName>
</protein>
<evidence type="ECO:0000256" key="1">
    <source>
        <dbReference type="PIRSR" id="PIRSR607822-1"/>
    </source>
</evidence>
<keyword evidence="1" id="KW-0479">Metal-binding</keyword>
<proteinExistence type="predicted"/>
<dbReference type="GO" id="GO:0031179">
    <property type="term" value="P:peptide modification"/>
    <property type="evidence" value="ECO:0007669"/>
    <property type="project" value="InterPro"/>
</dbReference>
<dbReference type="InterPro" id="IPR007822">
    <property type="entry name" value="LANC-like"/>
</dbReference>
<organism evidence="2 3">
    <name type="scientific">Chryseobacterium culicis</name>
    <dbReference type="NCBI Taxonomy" id="680127"/>
    <lineage>
        <taxon>Bacteria</taxon>
        <taxon>Pseudomonadati</taxon>
        <taxon>Bacteroidota</taxon>
        <taxon>Flavobacteriia</taxon>
        <taxon>Flavobacteriales</taxon>
        <taxon>Weeksellaceae</taxon>
        <taxon>Chryseobacterium group</taxon>
        <taxon>Chryseobacterium</taxon>
    </lineage>
</organism>
<dbReference type="Pfam" id="PF05147">
    <property type="entry name" value="LANC_like"/>
    <property type="match status" value="1"/>
</dbReference>
<feature type="binding site" evidence="1">
    <location>
        <position position="309"/>
    </location>
    <ligand>
        <name>Zn(2+)</name>
        <dbReference type="ChEBI" id="CHEBI:29105"/>
    </ligand>
</feature>
<sequence>METLQSQNITTLLQEYDQKLLDFDYGNLPDGLLYGKLGLLLYFLAQYQISGNDIYVNKVGAILEEVFENGNLQKENNVYALPNLSKGMTGLGIILNLLKQDGLIQDDFDEQIADIGELIFQQSVTMLNENNYTFFDGPIGNLHYFNTIGNEKYSSEIVNILYDECTAHPIPFENKLNDSYADGINLGFNYGYLSIVNNLLALPVITDQARYIISSCLDFIISNFDVHEVENARIYKPYNYKIAQNQLKPFHNNRLCWCNSDLSFSYLLYKTGEILQENTYTEMARELGLETTKRKVMANTGIEFIQYCHGTSGLVQLYHELNEKDNHPEYKKAKNFWTKRSLEILENELDQPFTEQDSNLLFGKTGALMALNDKIDKTKYLKFLL</sequence>
<evidence type="ECO:0000313" key="2">
    <source>
        <dbReference type="EMBL" id="SEH35749.1"/>
    </source>
</evidence>
<dbReference type="Gene3D" id="1.50.10.20">
    <property type="match status" value="1"/>
</dbReference>
<feature type="binding site" evidence="1">
    <location>
        <position position="258"/>
    </location>
    <ligand>
        <name>Zn(2+)</name>
        <dbReference type="ChEBI" id="CHEBI:29105"/>
    </ligand>
</feature>
<dbReference type="SUPFAM" id="SSF158745">
    <property type="entry name" value="LanC-like"/>
    <property type="match status" value="1"/>
</dbReference>
<dbReference type="EMBL" id="FNWQ01000003">
    <property type="protein sequence ID" value="SEH35749.1"/>
    <property type="molecule type" value="Genomic_DNA"/>
</dbReference>
<dbReference type="PRINTS" id="PR01950">
    <property type="entry name" value="LANCSUPER"/>
</dbReference>
<dbReference type="GO" id="GO:0046872">
    <property type="term" value="F:metal ion binding"/>
    <property type="evidence" value="ECO:0007669"/>
    <property type="project" value="UniProtKB-KW"/>
</dbReference>
<dbReference type="STRING" id="680127.SAMN05421593_3155"/>